<dbReference type="EMBL" id="ML995476">
    <property type="protein sequence ID" value="KAF2146402.1"/>
    <property type="molecule type" value="Genomic_DNA"/>
</dbReference>
<proteinExistence type="predicted"/>
<keyword evidence="3" id="KW-1185">Reference proteome</keyword>
<feature type="region of interest" description="Disordered" evidence="1">
    <location>
        <begin position="1"/>
        <end position="21"/>
    </location>
</feature>
<dbReference type="Proteomes" id="UP000799438">
    <property type="component" value="Unassembled WGS sequence"/>
</dbReference>
<feature type="compositionally biased region" description="Basic residues" evidence="1">
    <location>
        <begin position="1"/>
        <end position="12"/>
    </location>
</feature>
<gene>
    <name evidence="2" type="ORF">K452DRAFT_355790</name>
</gene>
<organism evidence="2 3">
    <name type="scientific">Aplosporella prunicola CBS 121167</name>
    <dbReference type="NCBI Taxonomy" id="1176127"/>
    <lineage>
        <taxon>Eukaryota</taxon>
        <taxon>Fungi</taxon>
        <taxon>Dikarya</taxon>
        <taxon>Ascomycota</taxon>
        <taxon>Pezizomycotina</taxon>
        <taxon>Dothideomycetes</taxon>
        <taxon>Dothideomycetes incertae sedis</taxon>
        <taxon>Botryosphaeriales</taxon>
        <taxon>Aplosporellaceae</taxon>
        <taxon>Aplosporella</taxon>
    </lineage>
</organism>
<dbReference type="RefSeq" id="XP_033402111.1">
    <property type="nucleotide sequence ID" value="XM_033545994.1"/>
</dbReference>
<evidence type="ECO:0000256" key="1">
    <source>
        <dbReference type="SAM" id="MobiDB-lite"/>
    </source>
</evidence>
<name>A0A6A6BQK2_9PEZI</name>
<evidence type="ECO:0000313" key="2">
    <source>
        <dbReference type="EMBL" id="KAF2146402.1"/>
    </source>
</evidence>
<evidence type="ECO:0000313" key="3">
    <source>
        <dbReference type="Proteomes" id="UP000799438"/>
    </source>
</evidence>
<accession>A0A6A6BQK2</accession>
<reference evidence="2" key="1">
    <citation type="journal article" date="2020" name="Stud. Mycol.">
        <title>101 Dothideomycetes genomes: a test case for predicting lifestyles and emergence of pathogens.</title>
        <authorList>
            <person name="Haridas S."/>
            <person name="Albert R."/>
            <person name="Binder M."/>
            <person name="Bloem J."/>
            <person name="Labutti K."/>
            <person name="Salamov A."/>
            <person name="Andreopoulos B."/>
            <person name="Baker S."/>
            <person name="Barry K."/>
            <person name="Bills G."/>
            <person name="Bluhm B."/>
            <person name="Cannon C."/>
            <person name="Castanera R."/>
            <person name="Culley D."/>
            <person name="Daum C."/>
            <person name="Ezra D."/>
            <person name="Gonzalez J."/>
            <person name="Henrissat B."/>
            <person name="Kuo A."/>
            <person name="Liang C."/>
            <person name="Lipzen A."/>
            <person name="Lutzoni F."/>
            <person name="Magnuson J."/>
            <person name="Mondo S."/>
            <person name="Nolan M."/>
            <person name="Ohm R."/>
            <person name="Pangilinan J."/>
            <person name="Park H.-J."/>
            <person name="Ramirez L."/>
            <person name="Alfaro M."/>
            <person name="Sun H."/>
            <person name="Tritt A."/>
            <person name="Yoshinaga Y."/>
            <person name="Zwiers L.-H."/>
            <person name="Turgeon B."/>
            <person name="Goodwin S."/>
            <person name="Spatafora J."/>
            <person name="Crous P."/>
            <person name="Grigoriev I."/>
        </authorList>
    </citation>
    <scope>NUCLEOTIDE SEQUENCE</scope>
    <source>
        <strain evidence="2">CBS 121167</strain>
    </source>
</reference>
<protein>
    <submittedName>
        <fullName evidence="2">Uncharacterized protein</fullName>
    </submittedName>
</protein>
<dbReference type="GeneID" id="54303500"/>
<dbReference type="AlphaFoldDB" id="A0A6A6BQK2"/>
<sequence length="177" mass="19912">MDGSRSRSHSRPPSRGIKLFSDPPTLKIATVVQNSSNANLASRETAEELQCKISTNHTTLPLEGLKLKVIGTISVGWQLEGSTKADHSEFWVVEVANAPFDIAFSREVAQQYNLLQNDTEYSTIHDAPRRTHKIIRETRTSRWIKSRCGRVFSMGFKSRRGTIREHLSFSGTRLLAT</sequence>